<feature type="chain" id="PRO_5015770481" description="alpha-1,2-Mannosidase" evidence="12">
    <location>
        <begin position="20"/>
        <end position="195"/>
    </location>
</feature>
<keyword evidence="4 12" id="KW-0732">Signal</keyword>
<organism evidence="13 14">
    <name type="scientific">Cercospora berteroae</name>
    <dbReference type="NCBI Taxonomy" id="357750"/>
    <lineage>
        <taxon>Eukaryota</taxon>
        <taxon>Fungi</taxon>
        <taxon>Dikarya</taxon>
        <taxon>Ascomycota</taxon>
        <taxon>Pezizomycotina</taxon>
        <taxon>Dothideomycetes</taxon>
        <taxon>Dothideomycetidae</taxon>
        <taxon>Mycosphaerellales</taxon>
        <taxon>Mycosphaerellaceae</taxon>
        <taxon>Cercospora</taxon>
    </lineage>
</organism>
<evidence type="ECO:0000256" key="2">
    <source>
        <dbReference type="ARBA" id="ARBA00004922"/>
    </source>
</evidence>
<dbReference type="OrthoDB" id="8118055at2759"/>
<dbReference type="GO" id="GO:0005975">
    <property type="term" value="P:carbohydrate metabolic process"/>
    <property type="evidence" value="ECO:0007669"/>
    <property type="project" value="InterPro"/>
</dbReference>
<proteinExistence type="inferred from homology"/>
<evidence type="ECO:0000256" key="3">
    <source>
        <dbReference type="ARBA" id="ARBA00007658"/>
    </source>
</evidence>
<keyword evidence="14" id="KW-1185">Reference proteome</keyword>
<dbReference type="GO" id="GO:0005783">
    <property type="term" value="C:endoplasmic reticulum"/>
    <property type="evidence" value="ECO:0007669"/>
    <property type="project" value="TreeGrafter"/>
</dbReference>
<evidence type="ECO:0000256" key="10">
    <source>
        <dbReference type="ARBA" id="ARBA00048605"/>
    </source>
</evidence>
<name>A0A2S6CB23_9PEZI</name>
<dbReference type="STRING" id="357750.A0A2S6CB23"/>
<comment type="catalytic activity">
    <reaction evidence="9">
        <text>N(4)-(alpha-D-Man-(1-&gt;2)-alpha-D-Man-(1-&gt;2)-alpha-D-Man-(1-&gt;3)-[alpha-D-Man-(1-&gt;3)-[alpha-D-Man-(1-&gt;2)-alpha-D-Man-(1-&gt;6)]-alpha-D-Man-(1-&gt;6)]-beta-D-Man-(1-&gt;4)-beta-D-GlcNAc-(1-&gt;4)-beta-D-GlcNAc)-L-asparaginyl-[protein] (N-glucan mannose isomer 8A1,2,3B1,3) + 3 H2O = N(4)-(alpha-D-Man-(1-&gt;3)-[alpha-D-Man-(1-&gt;3)-[alpha-D-Man-(1-&gt;6)]-alpha-D-Man-(1-&gt;6)]-beta-D-Man-(1-&gt;4)-beta-D-GlcNAc-(1-&gt;4)-beta-D-GlcNAc)-L-asparaginyl-[protein] (N-glucan mannose isomer 5A1,2) + 3 beta-D-mannose</text>
        <dbReference type="Rhea" id="RHEA:56028"/>
        <dbReference type="Rhea" id="RHEA-COMP:14358"/>
        <dbReference type="Rhea" id="RHEA-COMP:14367"/>
        <dbReference type="ChEBI" id="CHEBI:15377"/>
        <dbReference type="ChEBI" id="CHEBI:28563"/>
        <dbReference type="ChEBI" id="CHEBI:59087"/>
        <dbReference type="ChEBI" id="CHEBI:60628"/>
        <dbReference type="EC" id="3.2.1.113"/>
    </reaction>
</comment>
<dbReference type="InterPro" id="IPR036026">
    <property type="entry name" value="Seven-hairpin_glycosidases"/>
</dbReference>
<keyword evidence="7" id="KW-0325">Glycoprotein</keyword>
<gene>
    <name evidence="13" type="ORF">CBER1_02222</name>
</gene>
<evidence type="ECO:0000256" key="9">
    <source>
        <dbReference type="ARBA" id="ARBA00047669"/>
    </source>
</evidence>
<dbReference type="Proteomes" id="UP000237631">
    <property type="component" value="Unassembled WGS sequence"/>
</dbReference>
<keyword evidence="8 11" id="KW-0326">Glycosidase</keyword>
<evidence type="ECO:0000256" key="11">
    <source>
        <dbReference type="RuleBase" id="RU361193"/>
    </source>
</evidence>
<comment type="pathway">
    <text evidence="2">Protein modification; protein glycosylation.</text>
</comment>
<comment type="similarity">
    <text evidence="3 11">Belongs to the glycosyl hydrolase 47 family.</text>
</comment>
<dbReference type="GO" id="GO:0004571">
    <property type="term" value="F:mannosyl-oligosaccharide 1,2-alpha-mannosidase activity"/>
    <property type="evidence" value="ECO:0007669"/>
    <property type="project" value="UniProtKB-EC"/>
</dbReference>
<evidence type="ECO:0000256" key="8">
    <source>
        <dbReference type="ARBA" id="ARBA00023295"/>
    </source>
</evidence>
<evidence type="ECO:0000313" key="13">
    <source>
        <dbReference type="EMBL" id="PPJ56929.1"/>
    </source>
</evidence>
<dbReference type="GO" id="GO:0005509">
    <property type="term" value="F:calcium ion binding"/>
    <property type="evidence" value="ECO:0007669"/>
    <property type="project" value="InterPro"/>
</dbReference>
<feature type="signal peptide" evidence="12">
    <location>
        <begin position="1"/>
        <end position="19"/>
    </location>
</feature>
<keyword evidence="6" id="KW-1015">Disulfide bond</keyword>
<evidence type="ECO:0000256" key="1">
    <source>
        <dbReference type="ARBA" id="ARBA00001913"/>
    </source>
</evidence>
<sequence>MPSWTAWAFTLLAATEAVALPEAQREPRDFLRPRQYGARCPDADYDTQCGTGDDYTGFTKDQQERADGIVDVFRHAWNGYYTYAFPNDDLLPKNNSFRNSRNGWGLTAIDGLDTAIIMEQQDIGDIVLDFVPTVDFTKNNAKGPQDAQTTSLFETDIRYLGGLLSAYDLLKGPFKHMAPDDAKADALLEQAKGAR</sequence>
<evidence type="ECO:0000256" key="4">
    <source>
        <dbReference type="ARBA" id="ARBA00022729"/>
    </source>
</evidence>
<evidence type="ECO:0000256" key="5">
    <source>
        <dbReference type="ARBA" id="ARBA00022801"/>
    </source>
</evidence>
<evidence type="ECO:0000256" key="6">
    <source>
        <dbReference type="ARBA" id="ARBA00023157"/>
    </source>
</evidence>
<dbReference type="PANTHER" id="PTHR11742">
    <property type="entry name" value="MANNOSYL-OLIGOSACCHARIDE ALPHA-1,2-MANNOSIDASE-RELATED"/>
    <property type="match status" value="1"/>
</dbReference>
<keyword evidence="5 11" id="KW-0378">Hydrolase</keyword>
<dbReference type="GO" id="GO:0036503">
    <property type="term" value="P:ERAD pathway"/>
    <property type="evidence" value="ECO:0007669"/>
    <property type="project" value="UniProtKB-ARBA"/>
</dbReference>
<reference evidence="14" key="1">
    <citation type="journal article" date="2017" name="bioRxiv">
        <title>Conservation of a gene cluster reveals novel cercosporin biosynthetic mechanisms and extends production to the genus Colletotrichum.</title>
        <authorList>
            <person name="de Jonge R."/>
            <person name="Ebert M.K."/>
            <person name="Huitt-Roehl C.R."/>
            <person name="Pal P."/>
            <person name="Suttle J.C."/>
            <person name="Spanner R.E."/>
            <person name="Neubauer J.D."/>
            <person name="Jurick W.M.II."/>
            <person name="Stott K.A."/>
            <person name="Secor G.A."/>
            <person name="Thomma B.P.H.J."/>
            <person name="Van de Peer Y."/>
            <person name="Townsend C.A."/>
            <person name="Bolton M.D."/>
        </authorList>
    </citation>
    <scope>NUCLEOTIDE SEQUENCE [LARGE SCALE GENOMIC DNA]</scope>
    <source>
        <strain evidence="14">CBS538.71</strain>
    </source>
</reference>
<dbReference type="SUPFAM" id="SSF48225">
    <property type="entry name" value="Seven-hairpin glycosidases"/>
    <property type="match status" value="1"/>
</dbReference>
<evidence type="ECO:0000313" key="14">
    <source>
        <dbReference type="Proteomes" id="UP000237631"/>
    </source>
</evidence>
<dbReference type="EMBL" id="PNEN01000504">
    <property type="protein sequence ID" value="PPJ56929.1"/>
    <property type="molecule type" value="Genomic_DNA"/>
</dbReference>
<comment type="catalytic activity">
    <reaction evidence="10">
        <text>N(4)-(alpha-D-Man-(1-&gt;2)-alpha-D-Man-(1-&gt;2)-alpha-D-Man-(1-&gt;3)-[alpha-D-Man-(1-&gt;2)-alpha-D-Man-(1-&gt;3)-[alpha-D-Man-(1-&gt;2)-alpha-D-Man-(1-&gt;6)]-alpha-D-Man-(1-&gt;6)]-beta-D-Man-(1-&gt;4)-beta-D-GlcNAc-(1-&gt;4)-beta-D-GlcNAc)-L-asparaginyl-[protein] (N-glucan mannose isomer 9A1,2,3B1,2,3) + 4 H2O = N(4)-(alpha-D-Man-(1-&gt;3)-[alpha-D-Man-(1-&gt;3)-[alpha-D-Man-(1-&gt;6)]-alpha-D-Man-(1-&gt;6)]-beta-D-Man-(1-&gt;4)-beta-D-GlcNAc-(1-&gt;4)-beta-D-GlcNAc)-L-asparaginyl-[protein] (N-glucan mannose isomer 5A1,2) + 4 beta-D-mannose</text>
        <dbReference type="Rhea" id="RHEA:56008"/>
        <dbReference type="Rhea" id="RHEA-COMP:14356"/>
        <dbReference type="Rhea" id="RHEA-COMP:14367"/>
        <dbReference type="ChEBI" id="CHEBI:15377"/>
        <dbReference type="ChEBI" id="CHEBI:28563"/>
        <dbReference type="ChEBI" id="CHEBI:59087"/>
        <dbReference type="ChEBI" id="CHEBI:139493"/>
        <dbReference type="EC" id="3.2.1.113"/>
    </reaction>
</comment>
<dbReference type="InterPro" id="IPR001382">
    <property type="entry name" value="Glyco_hydro_47"/>
</dbReference>
<dbReference type="UniPathway" id="UPA00378"/>
<accession>A0A2S6CB23</accession>
<evidence type="ECO:0000256" key="7">
    <source>
        <dbReference type="ARBA" id="ARBA00023180"/>
    </source>
</evidence>
<protein>
    <recommendedName>
        <fullName evidence="11">alpha-1,2-Mannosidase</fullName>
        <ecNumber evidence="11">3.2.1.-</ecNumber>
    </recommendedName>
</protein>
<dbReference type="InterPro" id="IPR050749">
    <property type="entry name" value="Glycosyl_Hydrolase_47"/>
</dbReference>
<dbReference type="PRINTS" id="PR00747">
    <property type="entry name" value="GLYHDRLASE47"/>
</dbReference>
<evidence type="ECO:0000256" key="12">
    <source>
        <dbReference type="SAM" id="SignalP"/>
    </source>
</evidence>
<comment type="cofactor">
    <cofactor evidence="1">
        <name>Ca(2+)</name>
        <dbReference type="ChEBI" id="CHEBI:29108"/>
    </cofactor>
</comment>
<dbReference type="PANTHER" id="PTHR11742:SF101">
    <property type="entry name" value="MANNOSYL-OLIGOSACCHARIDE ALPHA-1,2-MANNOSIDASE 1B"/>
    <property type="match status" value="1"/>
</dbReference>
<dbReference type="Pfam" id="PF01532">
    <property type="entry name" value="Glyco_hydro_47"/>
    <property type="match status" value="1"/>
</dbReference>
<comment type="caution">
    <text evidence="13">The sequence shown here is derived from an EMBL/GenBank/DDBJ whole genome shotgun (WGS) entry which is preliminary data.</text>
</comment>
<dbReference type="EC" id="3.2.1.-" evidence="11"/>
<dbReference type="Gene3D" id="1.50.10.10">
    <property type="match status" value="1"/>
</dbReference>
<dbReference type="InterPro" id="IPR012341">
    <property type="entry name" value="6hp_glycosidase-like_sf"/>
</dbReference>
<dbReference type="GO" id="GO:0016020">
    <property type="term" value="C:membrane"/>
    <property type="evidence" value="ECO:0007669"/>
    <property type="project" value="InterPro"/>
</dbReference>
<dbReference type="AlphaFoldDB" id="A0A2S6CB23"/>